<keyword evidence="2" id="KW-1185">Reference proteome</keyword>
<dbReference type="AlphaFoldDB" id="A0A1T5PD58"/>
<gene>
    <name evidence="1" type="ordered locus">ECU01_1065</name>
</gene>
<dbReference type="Proteomes" id="UP000000819">
    <property type="component" value="Chromosome I"/>
</dbReference>
<organism evidence="1 2">
    <name type="scientific">Encephalitozoon cuniculi (strain GB-M1)</name>
    <name type="common">Microsporidian parasite</name>
    <dbReference type="NCBI Taxonomy" id="284813"/>
    <lineage>
        <taxon>Eukaryota</taxon>
        <taxon>Fungi</taxon>
        <taxon>Fungi incertae sedis</taxon>
        <taxon>Microsporidia</taxon>
        <taxon>Unikaryonidae</taxon>
        <taxon>Encephalitozoon</taxon>
    </lineage>
</organism>
<dbReference type="KEGG" id="ecu:ECU01_1065"/>
<name>A0A1T5PD58_ENCCU</name>
<reference evidence="2" key="1">
    <citation type="journal article" date="2001" name="Genome Res.">
        <title>Sequence and analysis of chromosome I of the amitochondriate intracellular parasite Encephalitozoon cuniculi (Microspora).</title>
        <authorList>
            <person name="Peyret P."/>
            <person name="Katinka M.D."/>
            <person name="Duprat S."/>
            <person name="Duffieux F."/>
            <person name="Barbe V."/>
            <person name="Barbazanges M."/>
            <person name="Weissenbach J."/>
            <person name="Saurin W."/>
            <person name="Vivares C.P."/>
        </authorList>
    </citation>
    <scope>NUCLEOTIDE SEQUENCE [LARGE SCALE GENOMIC DNA]</scope>
    <source>
        <strain evidence="2">GB-M1</strain>
    </source>
</reference>
<dbReference type="EMBL" id="AL391737">
    <property type="protein sequence ID" value="SKD10681.1"/>
    <property type="molecule type" value="Genomic_DNA"/>
</dbReference>
<reference evidence="1 2" key="2">
    <citation type="journal article" date="2001" name="Nature">
        <title>Genome sequence and gene compaction of the eukaryote parasite Encephalitozoon cuniculi.</title>
        <authorList>
            <person name="Katinka M.D."/>
            <person name="Duprat S."/>
            <person name="Cornillot E."/>
            <person name="Metenier G."/>
            <person name="Thomarat F."/>
            <person name="Prensier G."/>
            <person name="Barbe V."/>
            <person name="Peyretaillade E."/>
            <person name="Brottier P."/>
            <person name="Wincker P."/>
            <person name="Delbac F."/>
            <person name="El Alaoui H."/>
            <person name="Peyret P."/>
            <person name="Saurin W."/>
            <person name="Gouy M."/>
            <person name="Weissenbach J."/>
            <person name="Vivares C.P."/>
        </authorList>
    </citation>
    <scope>NUCLEOTIDE SEQUENCE [LARGE SCALE GENOMIC DNA]</scope>
    <source>
        <strain evidence="1 2">GB-M1</strain>
    </source>
</reference>
<dbReference type="OrthoDB" id="2189985at2759"/>
<evidence type="ECO:0000313" key="2">
    <source>
        <dbReference type="Proteomes" id="UP000000819"/>
    </source>
</evidence>
<dbReference type="GeneID" id="77136311"/>
<dbReference type="InParanoid" id="A0A1T5PD58"/>
<dbReference type="RefSeq" id="NP_001402568.1">
    <property type="nucleotide sequence ID" value="NM_001415173.1"/>
</dbReference>
<proteinExistence type="predicted"/>
<accession>A0A1T5PD58</accession>
<evidence type="ECO:0000313" key="1">
    <source>
        <dbReference type="EMBL" id="SKD10681.1"/>
    </source>
</evidence>
<reference evidence="1 2" key="3">
    <citation type="journal article" date="2009" name="BMC Genomics">
        <title>Identification of transcriptional signals in Encephalitozoon cuniculi widespread among Microsporidia phylum: support for accurate structural genome annotation.</title>
        <authorList>
            <person name="Peyretaillade E."/>
            <person name="Goncalves O."/>
            <person name="Terrat S."/>
            <person name="Dugat-Bony E."/>
            <person name="Wincker P."/>
            <person name="Cornman R.S."/>
            <person name="Evans J.D."/>
            <person name="Delbac F."/>
            <person name="Peyret P."/>
        </authorList>
    </citation>
    <scope>NUCLEOTIDE SEQUENCE [LARGE SCALE GENOMIC DNA]</scope>
    <source>
        <strain evidence="1 2">GB-M1</strain>
    </source>
</reference>
<protein>
    <submittedName>
        <fullName evidence="1">ECU01_1065 protein</fullName>
    </submittedName>
</protein>
<sequence length="73" mass="8416">MFNMDHTYYTDAFLDACLLGHTTIELTAKPFTNIKDEDIEEAPIPLARDQAFPIDFGLTPWERQDQASKRINN</sequence>